<reference evidence="2 3" key="1">
    <citation type="journal article" date="2024" name="bioRxiv">
        <title>A reference genome for Trichogramma kaykai: A tiny desert-dwelling parasitoid wasp with competing sex-ratio distorters.</title>
        <authorList>
            <person name="Culotta J."/>
            <person name="Lindsey A.R."/>
        </authorList>
    </citation>
    <scope>NUCLEOTIDE SEQUENCE [LARGE SCALE GENOMIC DNA]</scope>
    <source>
        <strain evidence="2 3">KSX58</strain>
    </source>
</reference>
<dbReference type="EMBL" id="JBJJXI010000021">
    <property type="protein sequence ID" value="KAL3405053.1"/>
    <property type="molecule type" value="Genomic_DNA"/>
</dbReference>
<keyword evidence="3" id="KW-1185">Reference proteome</keyword>
<dbReference type="Proteomes" id="UP001627154">
    <property type="component" value="Unassembled WGS sequence"/>
</dbReference>
<evidence type="ECO:0000313" key="2">
    <source>
        <dbReference type="EMBL" id="KAL3405053.1"/>
    </source>
</evidence>
<keyword evidence="1" id="KW-0812">Transmembrane</keyword>
<name>A0ABD2XI21_9HYME</name>
<evidence type="ECO:0000256" key="1">
    <source>
        <dbReference type="SAM" id="Phobius"/>
    </source>
</evidence>
<dbReference type="AlphaFoldDB" id="A0ABD2XI21"/>
<sequence length="83" mass="9406">MIHLKIVQSRCIKEILRAAAAARGLMQHARRASYTAINEHRCPWIARVGKSRPNTERETKKLNSSAAFFFLPPCLVFVFLLPG</sequence>
<accession>A0ABD2XI21</accession>
<gene>
    <name evidence="2" type="ORF">TKK_002111</name>
</gene>
<keyword evidence="1" id="KW-1133">Transmembrane helix</keyword>
<keyword evidence="1" id="KW-0472">Membrane</keyword>
<comment type="caution">
    <text evidence="2">The sequence shown here is derived from an EMBL/GenBank/DDBJ whole genome shotgun (WGS) entry which is preliminary data.</text>
</comment>
<feature type="transmembrane region" description="Helical" evidence="1">
    <location>
        <begin position="62"/>
        <end position="81"/>
    </location>
</feature>
<protein>
    <submittedName>
        <fullName evidence="2">Uncharacterized protein</fullName>
    </submittedName>
</protein>
<proteinExistence type="predicted"/>
<organism evidence="2 3">
    <name type="scientific">Trichogramma kaykai</name>
    <dbReference type="NCBI Taxonomy" id="54128"/>
    <lineage>
        <taxon>Eukaryota</taxon>
        <taxon>Metazoa</taxon>
        <taxon>Ecdysozoa</taxon>
        <taxon>Arthropoda</taxon>
        <taxon>Hexapoda</taxon>
        <taxon>Insecta</taxon>
        <taxon>Pterygota</taxon>
        <taxon>Neoptera</taxon>
        <taxon>Endopterygota</taxon>
        <taxon>Hymenoptera</taxon>
        <taxon>Apocrita</taxon>
        <taxon>Proctotrupomorpha</taxon>
        <taxon>Chalcidoidea</taxon>
        <taxon>Trichogrammatidae</taxon>
        <taxon>Trichogramma</taxon>
    </lineage>
</organism>
<evidence type="ECO:0000313" key="3">
    <source>
        <dbReference type="Proteomes" id="UP001627154"/>
    </source>
</evidence>